<gene>
    <name evidence="11" type="ORF">Prudu_009875</name>
</gene>
<feature type="domain" description="HTH myb-type" evidence="10">
    <location>
        <begin position="42"/>
        <end position="94"/>
    </location>
</feature>
<keyword evidence="4" id="KW-0238">DNA-binding</keyword>
<dbReference type="GO" id="GO:0045893">
    <property type="term" value="P:positive regulation of DNA-templated transcription"/>
    <property type="evidence" value="ECO:0007669"/>
    <property type="project" value="UniProtKB-ARBA"/>
</dbReference>
<feature type="domain" description="Myb-like" evidence="9">
    <location>
        <begin position="42"/>
        <end position="94"/>
    </location>
</feature>
<evidence type="ECO:0000313" key="11">
    <source>
        <dbReference type="EMBL" id="BBG99992.1"/>
    </source>
</evidence>
<evidence type="ECO:0000256" key="2">
    <source>
        <dbReference type="ARBA" id="ARBA00022737"/>
    </source>
</evidence>
<organism evidence="11">
    <name type="scientific">Prunus dulcis</name>
    <name type="common">Almond</name>
    <name type="synonym">Amygdalus dulcis</name>
    <dbReference type="NCBI Taxonomy" id="3755"/>
    <lineage>
        <taxon>Eukaryota</taxon>
        <taxon>Viridiplantae</taxon>
        <taxon>Streptophyta</taxon>
        <taxon>Embryophyta</taxon>
        <taxon>Tracheophyta</taxon>
        <taxon>Spermatophyta</taxon>
        <taxon>Magnoliopsida</taxon>
        <taxon>eudicotyledons</taxon>
        <taxon>Gunneridae</taxon>
        <taxon>Pentapetalae</taxon>
        <taxon>rosids</taxon>
        <taxon>fabids</taxon>
        <taxon>Rosales</taxon>
        <taxon>Rosaceae</taxon>
        <taxon>Amygdaloideae</taxon>
        <taxon>Amygdaleae</taxon>
        <taxon>Prunus</taxon>
    </lineage>
</organism>
<dbReference type="InterPro" id="IPR001005">
    <property type="entry name" value="SANT/Myb"/>
</dbReference>
<dbReference type="SMART" id="SM00717">
    <property type="entry name" value="SANT"/>
    <property type="match status" value="2"/>
</dbReference>
<evidence type="ECO:0000256" key="7">
    <source>
        <dbReference type="ARBA" id="ARBA00023242"/>
    </source>
</evidence>
<dbReference type="GO" id="GO:0040008">
    <property type="term" value="P:regulation of growth"/>
    <property type="evidence" value="ECO:0007669"/>
    <property type="project" value="UniProtKB-ARBA"/>
</dbReference>
<evidence type="ECO:0000256" key="1">
    <source>
        <dbReference type="ARBA" id="ARBA00004123"/>
    </source>
</evidence>
<feature type="compositionally biased region" description="Acidic residues" evidence="8">
    <location>
        <begin position="365"/>
        <end position="378"/>
    </location>
</feature>
<feature type="region of interest" description="Disordered" evidence="8">
    <location>
        <begin position="168"/>
        <end position="196"/>
    </location>
</feature>
<proteinExistence type="predicted"/>
<feature type="region of interest" description="Disordered" evidence="8">
    <location>
        <begin position="342"/>
        <end position="414"/>
    </location>
</feature>
<feature type="domain" description="Myb-like" evidence="9">
    <location>
        <begin position="95"/>
        <end position="145"/>
    </location>
</feature>
<reference evidence="11" key="1">
    <citation type="journal article" date="2019" name="Science">
        <title>Mutation of a bHLH transcription factor allowed almond domestication.</title>
        <authorList>
            <person name="Sanchez-Perez R."/>
            <person name="Pavan S."/>
            <person name="Mazzeo R."/>
            <person name="Moldovan C."/>
            <person name="Aiese Cigliano R."/>
            <person name="Del Cueto J."/>
            <person name="Ricciardi F."/>
            <person name="Lotti C."/>
            <person name="Ricciardi L."/>
            <person name="Dicenta F."/>
            <person name="Lopez-Marques R.L."/>
            <person name="Lindberg Moller B."/>
        </authorList>
    </citation>
    <scope>NUCLEOTIDE SEQUENCE</scope>
</reference>
<dbReference type="GO" id="GO:0009653">
    <property type="term" value="P:anatomical structure morphogenesis"/>
    <property type="evidence" value="ECO:0007669"/>
    <property type="project" value="UniProtKB-ARBA"/>
</dbReference>
<evidence type="ECO:0000259" key="10">
    <source>
        <dbReference type="PROSITE" id="PS51294"/>
    </source>
</evidence>
<feature type="compositionally biased region" description="Polar residues" evidence="8">
    <location>
        <begin position="288"/>
        <end position="297"/>
    </location>
</feature>
<dbReference type="FunFam" id="1.10.10.60:FF:000119">
    <property type="entry name" value="Transcription factor GAMYB"/>
    <property type="match status" value="1"/>
</dbReference>
<feature type="region of interest" description="Disordered" evidence="8">
    <location>
        <begin position="25"/>
        <end position="49"/>
    </location>
</feature>
<dbReference type="PANTHER" id="PTHR47995:SF18">
    <property type="entry name" value="TRANSCRIPTION FACTOR MYB65"/>
    <property type="match status" value="1"/>
</dbReference>
<dbReference type="PROSITE" id="PS50090">
    <property type="entry name" value="MYB_LIKE"/>
    <property type="match status" value="2"/>
</dbReference>
<dbReference type="SUPFAM" id="SSF46689">
    <property type="entry name" value="Homeodomain-like"/>
    <property type="match status" value="1"/>
</dbReference>
<accession>A0A4Y1R760</accession>
<keyword evidence="6" id="KW-0804">Transcription</keyword>
<dbReference type="InterPro" id="IPR009057">
    <property type="entry name" value="Homeodomain-like_sf"/>
</dbReference>
<name>A0A4Y1R760_PRUDU</name>
<evidence type="ECO:0000256" key="3">
    <source>
        <dbReference type="ARBA" id="ARBA00023015"/>
    </source>
</evidence>
<keyword evidence="5" id="KW-0010">Activator</keyword>
<feature type="domain" description="HTH myb-type" evidence="10">
    <location>
        <begin position="95"/>
        <end position="149"/>
    </location>
</feature>
<evidence type="ECO:0000256" key="8">
    <source>
        <dbReference type="SAM" id="MobiDB-lite"/>
    </source>
</evidence>
<keyword evidence="2" id="KW-0677">Repeat</keyword>
<dbReference type="InterPro" id="IPR017930">
    <property type="entry name" value="Myb_dom"/>
</dbReference>
<comment type="subcellular location">
    <subcellularLocation>
        <location evidence="1">Nucleus</location>
    </subcellularLocation>
</comment>
<dbReference type="GO" id="GO:0005634">
    <property type="term" value="C:nucleus"/>
    <property type="evidence" value="ECO:0007669"/>
    <property type="project" value="UniProtKB-SubCell"/>
</dbReference>
<keyword evidence="3" id="KW-0805">Transcription regulation</keyword>
<dbReference type="EMBL" id="AP019299">
    <property type="protein sequence ID" value="BBG99992.1"/>
    <property type="molecule type" value="Genomic_DNA"/>
</dbReference>
<evidence type="ECO:0000259" key="9">
    <source>
        <dbReference type="PROSITE" id="PS50090"/>
    </source>
</evidence>
<feature type="compositionally biased region" description="Basic residues" evidence="8">
    <location>
        <begin position="31"/>
        <end position="46"/>
    </location>
</feature>
<dbReference type="PANTHER" id="PTHR47995">
    <property type="entry name" value="TRANSCRIPTION FACTOR MYB33-RELATED"/>
    <property type="match status" value="1"/>
</dbReference>
<feature type="compositionally biased region" description="Low complexity" evidence="8">
    <location>
        <begin position="177"/>
        <end position="196"/>
    </location>
</feature>
<dbReference type="FunFam" id="1.10.10.60:FF:000001">
    <property type="entry name" value="MYB-related transcription factor"/>
    <property type="match status" value="1"/>
</dbReference>
<dbReference type="GO" id="GO:0003677">
    <property type="term" value="F:DNA binding"/>
    <property type="evidence" value="ECO:0007669"/>
    <property type="project" value="UniProtKB-KW"/>
</dbReference>
<protein>
    <submittedName>
        <fullName evidence="11">Myb domain protein 101</fullName>
    </submittedName>
</protein>
<evidence type="ECO:0000256" key="6">
    <source>
        <dbReference type="ARBA" id="ARBA00023163"/>
    </source>
</evidence>
<evidence type="ECO:0000256" key="4">
    <source>
        <dbReference type="ARBA" id="ARBA00023125"/>
    </source>
</evidence>
<feature type="region of interest" description="Disordered" evidence="8">
    <location>
        <begin position="286"/>
        <end position="330"/>
    </location>
</feature>
<keyword evidence="7" id="KW-0539">Nucleus</keyword>
<feature type="compositionally biased region" description="Polar residues" evidence="8">
    <location>
        <begin position="379"/>
        <end position="393"/>
    </location>
</feature>
<dbReference type="CDD" id="cd00167">
    <property type="entry name" value="SANT"/>
    <property type="match status" value="2"/>
</dbReference>
<dbReference type="GO" id="GO:0048235">
    <property type="term" value="P:pollen sperm cell differentiation"/>
    <property type="evidence" value="ECO:0007669"/>
    <property type="project" value="UniProtKB-ARBA"/>
</dbReference>
<dbReference type="Gene3D" id="1.10.10.60">
    <property type="entry name" value="Homeodomain-like"/>
    <property type="match status" value="2"/>
</dbReference>
<evidence type="ECO:0000256" key="5">
    <source>
        <dbReference type="ARBA" id="ARBA00023159"/>
    </source>
</evidence>
<dbReference type="Pfam" id="PF00249">
    <property type="entry name" value="Myb_DNA-binding"/>
    <property type="match status" value="2"/>
</dbReference>
<sequence>MDLYRPKIIMMLNSSGVDGVHEAEAAAQRGGSHHNHHHQHQQRGLKKGPWTAAEDGILMEYVKKHGEGNWNAVQKNSGLARCGKSCRLRWANHLRPNLKKGSLSPDEERLIIELHAKFGNKWARMASQLPGRTDNEIKNYWNTRIKRRQRAGLPVYPHDLQPEAAAAAFHHHQMRHSSSSSSASSFSSSSPTPSLESPALIAPPSFLFTTTSPPSPPPQIITTTTPTITTAMLLLSFPTPSPNSMAMAHQYNSDGGFGGYNNLSLSSIIMGPPSYDSTAGLVAGSNAELPSNQTPQSIHGDEAPMGASGNTNEDDHYEIAPVPSQGNSGLLDDVLAEAHNISNKRLKSEDSSSGVSGKEKGLVVVEEESNEEEEDDTVQVESTLKNSGDNSAENQRDDSSSPSSIDMKQSEDPLDEMDDDLLSLLNFSSTVPAVSETSWYLAECMSNSGSSASENVGLDTQQNAPLTLTSVKTTTAAPEVQRTLGACYWNNMPGIC</sequence>
<dbReference type="PROSITE" id="PS51294">
    <property type="entry name" value="HTH_MYB"/>
    <property type="match status" value="2"/>
</dbReference>
<dbReference type="AlphaFoldDB" id="A0A4Y1R760"/>